<dbReference type="OrthoDB" id="2660768at2"/>
<protein>
    <recommendedName>
        <fullName evidence="5">DUF541 domain-containing protein</fullName>
    </recommendedName>
</protein>
<dbReference type="RefSeq" id="WP_076324883.1">
    <property type="nucleotide sequence ID" value="NZ_MRTF01000008.1"/>
</dbReference>
<dbReference type="EMBL" id="MRTF01000008">
    <property type="protein sequence ID" value="OME90361.1"/>
    <property type="molecule type" value="Genomic_DNA"/>
</dbReference>
<organism evidence="3 4">
    <name type="scientific">Paenibacillus lautus</name>
    <name type="common">Bacillus lautus</name>
    <dbReference type="NCBI Taxonomy" id="1401"/>
    <lineage>
        <taxon>Bacteria</taxon>
        <taxon>Bacillati</taxon>
        <taxon>Bacillota</taxon>
        <taxon>Bacilli</taxon>
        <taxon>Bacillales</taxon>
        <taxon>Paenibacillaceae</taxon>
        <taxon>Paenibacillus</taxon>
    </lineage>
</organism>
<proteinExistence type="predicted"/>
<reference evidence="3 4" key="1">
    <citation type="submission" date="2016-11" db="EMBL/GenBank/DDBJ databases">
        <title>Paenibacillus species isolates.</title>
        <authorList>
            <person name="Beno S.M."/>
        </authorList>
    </citation>
    <scope>NUCLEOTIDE SEQUENCE [LARGE SCALE GENOMIC DNA]</scope>
    <source>
        <strain evidence="3 4">FSL F4-0100</strain>
    </source>
</reference>
<feature type="signal peptide" evidence="2">
    <location>
        <begin position="1"/>
        <end position="23"/>
    </location>
</feature>
<evidence type="ECO:0000313" key="4">
    <source>
        <dbReference type="Proteomes" id="UP000187074"/>
    </source>
</evidence>
<evidence type="ECO:0000256" key="2">
    <source>
        <dbReference type="SAM" id="SignalP"/>
    </source>
</evidence>
<dbReference type="AlphaFoldDB" id="A0A1R1AXM1"/>
<evidence type="ECO:0000256" key="1">
    <source>
        <dbReference type="SAM" id="MobiDB-lite"/>
    </source>
</evidence>
<keyword evidence="2" id="KW-0732">Signal</keyword>
<feature type="region of interest" description="Disordered" evidence="1">
    <location>
        <begin position="29"/>
        <end position="61"/>
    </location>
</feature>
<dbReference type="InterPro" id="IPR036209">
    <property type="entry name" value="YwmB-like_sf"/>
</dbReference>
<dbReference type="Gene3D" id="3.30.360.40">
    <property type="entry name" value="YwmB-like"/>
    <property type="match status" value="1"/>
</dbReference>
<name>A0A1R1AXM1_PAELA</name>
<evidence type="ECO:0008006" key="5">
    <source>
        <dbReference type="Google" id="ProtNLM"/>
    </source>
</evidence>
<comment type="caution">
    <text evidence="3">The sequence shown here is derived from an EMBL/GenBank/DDBJ whole genome shotgun (WGS) entry which is preliminary data.</text>
</comment>
<accession>A0A1R1AXM1</accession>
<gene>
    <name evidence="3" type="ORF">BK123_24010</name>
</gene>
<dbReference type="SUPFAM" id="SSF143842">
    <property type="entry name" value="YwmB-like"/>
    <property type="match status" value="1"/>
</dbReference>
<dbReference type="Pfam" id="PF08680">
    <property type="entry name" value="DUF1779"/>
    <property type="match status" value="1"/>
</dbReference>
<dbReference type="STRING" id="1401.BK123_24010"/>
<dbReference type="InterPro" id="IPR014794">
    <property type="entry name" value="DUF1779"/>
</dbReference>
<feature type="chain" id="PRO_5039230096" description="DUF541 domain-containing protein" evidence="2">
    <location>
        <begin position="24"/>
        <end position="282"/>
    </location>
</feature>
<feature type="compositionally biased region" description="Basic and acidic residues" evidence="1">
    <location>
        <begin position="32"/>
        <end position="42"/>
    </location>
</feature>
<dbReference type="Proteomes" id="UP000187074">
    <property type="component" value="Unassembled WGS sequence"/>
</dbReference>
<sequence length="282" mass="30286">MRKMRLQIIVMMLLLCGAAGMMAGFAGTTESNRNESAPHTREASTSASGGTGEKDIDGTTGAGVAAESDLTLLTALGQEHMEPSAMLTVKIQGEMINSVPKDQAKTAAEHLARTMGLSGITTSQLQGNEVFQAEGLLSGVSVHLDWALTKEGHSYIRAMLVGEAAGQTREMMALQQQIQEMMKQAGIPNTWNASIQGYATETASVDRTMAQVEEAIAQKILLRSVEDYADDKTQSRSYEVPSLGAFVMSGDTPIHMQIAVHEDSMKKSSRITIGFPVITIEY</sequence>
<evidence type="ECO:0000313" key="3">
    <source>
        <dbReference type="EMBL" id="OME90361.1"/>
    </source>
</evidence>